<evidence type="ECO:0000256" key="5">
    <source>
        <dbReference type="ARBA" id="ARBA00022741"/>
    </source>
</evidence>
<dbReference type="InterPro" id="IPR003594">
    <property type="entry name" value="HATPase_dom"/>
</dbReference>
<keyword evidence="4" id="KW-0808">Transferase</keyword>
<dbReference type="OrthoDB" id="9778366at2"/>
<dbReference type="Pfam" id="PF02518">
    <property type="entry name" value="HATPase_c"/>
    <property type="match status" value="1"/>
</dbReference>
<dbReference type="Gene3D" id="3.30.565.10">
    <property type="entry name" value="Histidine kinase-like ATPase, C-terminal domain"/>
    <property type="match status" value="1"/>
</dbReference>
<dbReference type="GO" id="GO:0016020">
    <property type="term" value="C:membrane"/>
    <property type="evidence" value="ECO:0007669"/>
    <property type="project" value="InterPro"/>
</dbReference>
<keyword evidence="6" id="KW-0418">Kinase</keyword>
<dbReference type="PANTHER" id="PTHR24421">
    <property type="entry name" value="NITRATE/NITRITE SENSOR PROTEIN NARX-RELATED"/>
    <property type="match status" value="1"/>
</dbReference>
<dbReference type="GO" id="GO:0000155">
    <property type="term" value="F:phosphorelay sensor kinase activity"/>
    <property type="evidence" value="ECO:0007669"/>
    <property type="project" value="InterPro"/>
</dbReference>
<reference evidence="11 12" key="1">
    <citation type="submission" date="2019-04" db="EMBL/GenBank/DDBJ databases">
        <title>Pedobacter sp. RP-3-22 sp. nov., isolated from Arctic soil.</title>
        <authorList>
            <person name="Dahal R.H."/>
            <person name="Kim D.-U."/>
        </authorList>
    </citation>
    <scope>NUCLEOTIDE SEQUENCE [LARGE SCALE GENOMIC DNA]</scope>
    <source>
        <strain evidence="11 12">RP-3-22</strain>
    </source>
</reference>
<evidence type="ECO:0000256" key="6">
    <source>
        <dbReference type="ARBA" id="ARBA00022777"/>
    </source>
</evidence>
<dbReference type="CDD" id="cd16917">
    <property type="entry name" value="HATPase_UhpB-NarQ-NarX-like"/>
    <property type="match status" value="1"/>
</dbReference>
<keyword evidence="3" id="KW-0597">Phosphoprotein</keyword>
<keyword evidence="5" id="KW-0547">Nucleotide-binding</keyword>
<dbReference type="EMBL" id="SWBR01000005">
    <property type="protein sequence ID" value="TKC05388.1"/>
    <property type="molecule type" value="Genomic_DNA"/>
</dbReference>
<evidence type="ECO:0000313" key="11">
    <source>
        <dbReference type="EMBL" id="TKC05388.1"/>
    </source>
</evidence>
<evidence type="ECO:0000256" key="7">
    <source>
        <dbReference type="ARBA" id="ARBA00022840"/>
    </source>
</evidence>
<keyword evidence="9" id="KW-0812">Transmembrane</keyword>
<dbReference type="AlphaFoldDB" id="A0A4U1CFK5"/>
<feature type="transmembrane region" description="Helical" evidence="9">
    <location>
        <begin position="387"/>
        <end position="408"/>
    </location>
</feature>
<keyword evidence="12" id="KW-1185">Reference proteome</keyword>
<dbReference type="PROSITE" id="PS50109">
    <property type="entry name" value="HIS_KIN"/>
    <property type="match status" value="1"/>
</dbReference>
<evidence type="ECO:0000256" key="1">
    <source>
        <dbReference type="ARBA" id="ARBA00000085"/>
    </source>
</evidence>
<evidence type="ECO:0000256" key="3">
    <source>
        <dbReference type="ARBA" id="ARBA00022553"/>
    </source>
</evidence>
<sequence length="648" mass="73698">MYKFLLLLSLGYFINTTVFGQNYATIKVGKASVLQEDETSLFEKLIVKFNRLIDTKSRKDALHYLAQAEDLASNFKKEELKNAQAELALAFAKARLRKKAKMYQQRAISKNRGEASENSIANLNKLSASFALLNDTTGLKNLFEKAISDASKVNKKPVKIAYVNGLLGVNETGKASTLLNELYSDTPLSTAERAEILSLLIINSLKLNQFQFLEKYYQELLTLKSVPTANYFLANGMYLEHKKQYTNAIKNYQQLLEAFNAGKREVIYLDGILQLAQLNSIQLKKDSAAYFFKLAATAIQKPFNTTAIGIRYIKLYQAHQLRFNQTTPALNKAINDRDSLYKNELITITRELTYKHKIEEDKQKVESLKEKRALDALIITKNKQRSLLIISSLILLVIAAASIIYILYQRRKQSNLLHLAELERLKQLHKTEVIKKLSAYQEAERWRIADQLHDEVGSMISVVRLNLSPNPQKAEVITEEKLETANRILSDVANTVREMSHELMPVAIRQYGLINAIEQLISDINTSGKIYIEHLIFGFDNLSKYPEDFQVSFYRIIQELFQNIVKHSKATNAIFQLMEHPDSINLYIEDNGKGMENEKPQKSGKGIGLLANRIDYYEGKISIEGQPGKGTLIVVDIPTIHMTKVEAE</sequence>
<accession>A0A4U1CFK5</accession>
<keyword evidence="8" id="KW-0902">Two-component regulatory system</keyword>
<dbReference type="InterPro" id="IPR036890">
    <property type="entry name" value="HATPase_C_sf"/>
</dbReference>
<keyword evidence="7" id="KW-0067">ATP-binding</keyword>
<evidence type="ECO:0000313" key="12">
    <source>
        <dbReference type="Proteomes" id="UP000309488"/>
    </source>
</evidence>
<dbReference type="InterPro" id="IPR005467">
    <property type="entry name" value="His_kinase_dom"/>
</dbReference>
<keyword evidence="9" id="KW-1133">Transmembrane helix</keyword>
<evidence type="ECO:0000256" key="9">
    <source>
        <dbReference type="SAM" id="Phobius"/>
    </source>
</evidence>
<gene>
    <name evidence="11" type="ORF">FA048_16805</name>
</gene>
<dbReference type="GO" id="GO:0046983">
    <property type="term" value="F:protein dimerization activity"/>
    <property type="evidence" value="ECO:0007669"/>
    <property type="project" value="InterPro"/>
</dbReference>
<proteinExistence type="predicted"/>
<evidence type="ECO:0000256" key="4">
    <source>
        <dbReference type="ARBA" id="ARBA00022679"/>
    </source>
</evidence>
<protein>
    <recommendedName>
        <fullName evidence="2">histidine kinase</fullName>
        <ecNumber evidence="2">2.7.13.3</ecNumber>
    </recommendedName>
</protein>
<dbReference type="Pfam" id="PF07730">
    <property type="entry name" value="HisKA_3"/>
    <property type="match status" value="1"/>
</dbReference>
<dbReference type="Gene3D" id="1.20.5.1930">
    <property type="match status" value="1"/>
</dbReference>
<comment type="caution">
    <text evidence="11">The sequence shown here is derived from an EMBL/GenBank/DDBJ whole genome shotgun (WGS) entry which is preliminary data.</text>
</comment>
<organism evidence="11 12">
    <name type="scientific">Pedobacter polaris</name>
    <dbReference type="NCBI Taxonomy" id="2571273"/>
    <lineage>
        <taxon>Bacteria</taxon>
        <taxon>Pseudomonadati</taxon>
        <taxon>Bacteroidota</taxon>
        <taxon>Sphingobacteriia</taxon>
        <taxon>Sphingobacteriales</taxon>
        <taxon>Sphingobacteriaceae</taxon>
        <taxon>Pedobacter</taxon>
    </lineage>
</organism>
<dbReference type="EC" id="2.7.13.3" evidence="2"/>
<feature type="domain" description="Histidine kinase" evidence="10">
    <location>
        <begin position="447"/>
        <end position="641"/>
    </location>
</feature>
<dbReference type="SUPFAM" id="SSF55874">
    <property type="entry name" value="ATPase domain of HSP90 chaperone/DNA topoisomerase II/histidine kinase"/>
    <property type="match status" value="1"/>
</dbReference>
<dbReference type="SMART" id="SM00387">
    <property type="entry name" value="HATPase_c"/>
    <property type="match status" value="1"/>
</dbReference>
<name>A0A4U1CFK5_9SPHI</name>
<dbReference type="InterPro" id="IPR050482">
    <property type="entry name" value="Sensor_HK_TwoCompSys"/>
</dbReference>
<evidence type="ECO:0000256" key="2">
    <source>
        <dbReference type="ARBA" id="ARBA00012438"/>
    </source>
</evidence>
<dbReference type="Proteomes" id="UP000309488">
    <property type="component" value="Unassembled WGS sequence"/>
</dbReference>
<dbReference type="RefSeq" id="WP_136843301.1">
    <property type="nucleotide sequence ID" value="NZ_SWBR01000005.1"/>
</dbReference>
<dbReference type="InterPro" id="IPR011712">
    <property type="entry name" value="Sig_transdc_His_kin_sub3_dim/P"/>
</dbReference>
<dbReference type="GO" id="GO:0005524">
    <property type="term" value="F:ATP binding"/>
    <property type="evidence" value="ECO:0007669"/>
    <property type="project" value="UniProtKB-KW"/>
</dbReference>
<keyword evidence="9" id="KW-0472">Membrane</keyword>
<dbReference type="PANTHER" id="PTHR24421:SF10">
    <property type="entry name" value="NITRATE_NITRITE SENSOR PROTEIN NARQ"/>
    <property type="match status" value="1"/>
</dbReference>
<evidence type="ECO:0000256" key="8">
    <source>
        <dbReference type="ARBA" id="ARBA00023012"/>
    </source>
</evidence>
<evidence type="ECO:0000259" key="10">
    <source>
        <dbReference type="PROSITE" id="PS50109"/>
    </source>
</evidence>
<comment type="catalytic activity">
    <reaction evidence="1">
        <text>ATP + protein L-histidine = ADP + protein N-phospho-L-histidine.</text>
        <dbReference type="EC" id="2.7.13.3"/>
    </reaction>
</comment>